<dbReference type="OrthoDB" id="423313at2759"/>
<protein>
    <submittedName>
        <fullName evidence="3">Glutaredoxin family protein</fullName>
    </submittedName>
</protein>
<sequence length="276" mass="30958">MKTYVVDETARTSRHFPPPPSGLSSFIGQLSPVIFYLFSLTHLSIMWPSWARRPCRQITAPASPSHRSFASSSFKDIHSLFSDDDVIGVPLSTLTPPVKKYPSIFHRVRIATSALRSWHSIGGSFTSPEEKRVVVYFTSLRVVRKTFEDCRSVRSILRGFRVAVDERDLSMDSKFLNELKGILGNRQLTLPRVFIGGRYMGGAEEIRYLHETGELKKLVEGINIPEAESGVCECCGGVTFVLCENCNGSRKFYSDKNGFRSCTSCNENGLTRCLHC</sequence>
<name>A0A0K9PS41_ZOSMR</name>
<keyword evidence="1" id="KW-0472">Membrane</keyword>
<comment type="caution">
    <text evidence="3">The sequence shown here is derived from an EMBL/GenBank/DDBJ whole genome shotgun (WGS) entry which is preliminary data.</text>
</comment>
<evidence type="ECO:0000313" key="4">
    <source>
        <dbReference type="Proteomes" id="UP000036987"/>
    </source>
</evidence>
<evidence type="ECO:0000259" key="2">
    <source>
        <dbReference type="Pfam" id="PF00462"/>
    </source>
</evidence>
<dbReference type="Proteomes" id="UP000036987">
    <property type="component" value="Unassembled WGS sequence"/>
</dbReference>
<dbReference type="InterPro" id="IPR002109">
    <property type="entry name" value="Glutaredoxin"/>
</dbReference>
<dbReference type="STRING" id="29655.A0A0K9PS41"/>
<dbReference type="AlphaFoldDB" id="A0A0K9PS41"/>
<dbReference type="Gene3D" id="3.40.30.10">
    <property type="entry name" value="Glutaredoxin"/>
    <property type="match status" value="1"/>
</dbReference>
<feature type="domain" description="Glutaredoxin" evidence="2">
    <location>
        <begin position="134"/>
        <end position="199"/>
    </location>
</feature>
<keyword evidence="1" id="KW-1133">Transmembrane helix</keyword>
<feature type="transmembrane region" description="Helical" evidence="1">
    <location>
        <begin position="26"/>
        <end position="47"/>
    </location>
</feature>
<dbReference type="OMA" id="PSCYYAP"/>
<accession>A0A0K9PS41</accession>
<dbReference type="PANTHER" id="PTHR45669:SF26">
    <property type="entry name" value="GLUTAREDOXIN DOMAIN-CONTAINING PROTEIN"/>
    <property type="match status" value="1"/>
</dbReference>
<evidence type="ECO:0000256" key="1">
    <source>
        <dbReference type="SAM" id="Phobius"/>
    </source>
</evidence>
<dbReference type="CDD" id="cd03031">
    <property type="entry name" value="GRX_GRX_like"/>
    <property type="match status" value="1"/>
</dbReference>
<dbReference type="EMBL" id="LFYR01000658">
    <property type="protein sequence ID" value="KMZ71796.1"/>
    <property type="molecule type" value="Genomic_DNA"/>
</dbReference>
<reference evidence="4" key="1">
    <citation type="journal article" date="2016" name="Nature">
        <title>The genome of the seagrass Zostera marina reveals angiosperm adaptation to the sea.</title>
        <authorList>
            <person name="Olsen J.L."/>
            <person name="Rouze P."/>
            <person name="Verhelst B."/>
            <person name="Lin Y.-C."/>
            <person name="Bayer T."/>
            <person name="Collen J."/>
            <person name="Dattolo E."/>
            <person name="De Paoli E."/>
            <person name="Dittami S."/>
            <person name="Maumus F."/>
            <person name="Michel G."/>
            <person name="Kersting A."/>
            <person name="Lauritano C."/>
            <person name="Lohaus R."/>
            <person name="Toepel M."/>
            <person name="Tonon T."/>
            <person name="Vanneste K."/>
            <person name="Amirebrahimi M."/>
            <person name="Brakel J."/>
            <person name="Bostroem C."/>
            <person name="Chovatia M."/>
            <person name="Grimwood J."/>
            <person name="Jenkins J.W."/>
            <person name="Jueterbock A."/>
            <person name="Mraz A."/>
            <person name="Stam W.T."/>
            <person name="Tice H."/>
            <person name="Bornberg-Bauer E."/>
            <person name="Green P.J."/>
            <person name="Pearson G.A."/>
            <person name="Procaccini G."/>
            <person name="Duarte C.M."/>
            <person name="Schmutz J."/>
            <person name="Reusch T.B.H."/>
            <person name="Van de Peer Y."/>
        </authorList>
    </citation>
    <scope>NUCLEOTIDE SEQUENCE [LARGE SCALE GENOMIC DNA]</scope>
    <source>
        <strain evidence="4">cv. Finnish</strain>
    </source>
</reference>
<gene>
    <name evidence="3" type="ORF">ZOSMA_175G00390</name>
</gene>
<dbReference type="PROSITE" id="PS51354">
    <property type="entry name" value="GLUTAREDOXIN_2"/>
    <property type="match status" value="1"/>
</dbReference>
<dbReference type="Pfam" id="PF00462">
    <property type="entry name" value="Glutaredoxin"/>
    <property type="match status" value="1"/>
</dbReference>
<dbReference type="PANTHER" id="PTHR45669">
    <property type="entry name" value="GLUTAREDOXIN DOMAIN-CONTAINING CYSTEINE-RICH PROTEIN CG12206-RELATED"/>
    <property type="match status" value="1"/>
</dbReference>
<dbReference type="InterPro" id="IPR036249">
    <property type="entry name" value="Thioredoxin-like_sf"/>
</dbReference>
<evidence type="ECO:0000313" key="3">
    <source>
        <dbReference type="EMBL" id="KMZ71796.1"/>
    </source>
</evidence>
<dbReference type="Pfam" id="PF23733">
    <property type="entry name" value="GRXCR1-2_C"/>
    <property type="match status" value="1"/>
</dbReference>
<keyword evidence="4" id="KW-1185">Reference proteome</keyword>
<proteinExistence type="predicted"/>
<keyword evidence="1" id="KW-0812">Transmembrane</keyword>
<dbReference type="SUPFAM" id="SSF52833">
    <property type="entry name" value="Thioredoxin-like"/>
    <property type="match status" value="1"/>
</dbReference>
<organism evidence="3 4">
    <name type="scientific">Zostera marina</name>
    <name type="common">Eelgrass</name>
    <dbReference type="NCBI Taxonomy" id="29655"/>
    <lineage>
        <taxon>Eukaryota</taxon>
        <taxon>Viridiplantae</taxon>
        <taxon>Streptophyta</taxon>
        <taxon>Embryophyta</taxon>
        <taxon>Tracheophyta</taxon>
        <taxon>Spermatophyta</taxon>
        <taxon>Magnoliopsida</taxon>
        <taxon>Liliopsida</taxon>
        <taxon>Zosteraceae</taxon>
        <taxon>Zostera</taxon>
    </lineage>
</organism>